<dbReference type="GO" id="GO:0071973">
    <property type="term" value="P:bacterial-type flagellum-dependent cell motility"/>
    <property type="evidence" value="ECO:0007669"/>
    <property type="project" value="InterPro"/>
</dbReference>
<evidence type="ECO:0000256" key="6">
    <source>
        <dbReference type="ARBA" id="ARBA00022500"/>
    </source>
</evidence>
<evidence type="ECO:0000256" key="1">
    <source>
        <dbReference type="ARBA" id="ARBA00004413"/>
    </source>
</evidence>
<dbReference type="STRING" id="1069536.SINU_11390"/>
<dbReference type="Pfam" id="PF02050">
    <property type="entry name" value="FliJ"/>
    <property type="match status" value="1"/>
</dbReference>
<comment type="caution">
    <text evidence="12">The sequence shown here is derived from an EMBL/GenBank/DDBJ whole genome shotgun (WGS) entry which is preliminary data.</text>
</comment>
<keyword evidence="11" id="KW-0175">Coiled coil</keyword>
<evidence type="ECO:0000256" key="3">
    <source>
        <dbReference type="ARBA" id="ARBA00020392"/>
    </source>
</evidence>
<dbReference type="InterPro" id="IPR053716">
    <property type="entry name" value="Flag_assembly_chemotaxis_eff"/>
</dbReference>
<keyword evidence="6" id="KW-0145">Chemotaxis</keyword>
<gene>
    <name evidence="12" type="ORF">SINU_11390</name>
</gene>
<dbReference type="InterPro" id="IPR012823">
    <property type="entry name" value="Flagell_FliJ"/>
</dbReference>
<comment type="similarity">
    <text evidence="2">Belongs to the FliJ family.</text>
</comment>
<evidence type="ECO:0000256" key="10">
    <source>
        <dbReference type="ARBA" id="ARBA00023225"/>
    </source>
</evidence>
<protein>
    <recommendedName>
        <fullName evidence="3">Flagellar FliJ protein</fullName>
    </recommendedName>
</protein>
<evidence type="ECO:0000256" key="9">
    <source>
        <dbReference type="ARBA" id="ARBA00023136"/>
    </source>
</evidence>
<dbReference type="OrthoDB" id="2968361at2"/>
<reference evidence="12 13" key="1">
    <citation type="journal article" date="2011" name="J. Bacteriol.">
        <title>Draft genome sequence of Sporolactobacillus inulinus strain CASD, an efficient D-lactic acid-producing bacterium with high-concentration lactate tolerance capability.</title>
        <authorList>
            <person name="Yu B."/>
            <person name="Su F."/>
            <person name="Wang L."/>
            <person name="Xu K."/>
            <person name="Zhao B."/>
            <person name="Xu P."/>
        </authorList>
    </citation>
    <scope>NUCLEOTIDE SEQUENCE [LARGE SCALE GENOMIC DNA]</scope>
    <source>
        <strain evidence="12 13">CASD</strain>
    </source>
</reference>
<evidence type="ECO:0000256" key="8">
    <source>
        <dbReference type="ARBA" id="ARBA00022927"/>
    </source>
</evidence>
<dbReference type="NCBIfam" id="TIGR02473">
    <property type="entry name" value="flagell_FliJ"/>
    <property type="match status" value="1"/>
</dbReference>
<accession>A0A0U1QLZ1</accession>
<evidence type="ECO:0000256" key="5">
    <source>
        <dbReference type="ARBA" id="ARBA00022475"/>
    </source>
</evidence>
<dbReference type="GO" id="GO:0006935">
    <property type="term" value="P:chemotaxis"/>
    <property type="evidence" value="ECO:0007669"/>
    <property type="project" value="UniProtKB-KW"/>
</dbReference>
<dbReference type="GO" id="GO:0005886">
    <property type="term" value="C:plasma membrane"/>
    <property type="evidence" value="ECO:0007669"/>
    <property type="project" value="UniProtKB-SubCell"/>
</dbReference>
<dbReference type="GO" id="GO:0015031">
    <property type="term" value="P:protein transport"/>
    <property type="evidence" value="ECO:0007669"/>
    <property type="project" value="UniProtKB-KW"/>
</dbReference>
<dbReference type="Gene3D" id="1.10.287.1700">
    <property type="match status" value="1"/>
</dbReference>
<keyword evidence="4" id="KW-0813">Transport</keyword>
<evidence type="ECO:0000256" key="4">
    <source>
        <dbReference type="ARBA" id="ARBA00022448"/>
    </source>
</evidence>
<evidence type="ECO:0000313" key="13">
    <source>
        <dbReference type="Proteomes" id="UP000035553"/>
    </source>
</evidence>
<evidence type="ECO:0000256" key="2">
    <source>
        <dbReference type="ARBA" id="ARBA00010004"/>
    </source>
</evidence>
<keyword evidence="9" id="KW-0472">Membrane</keyword>
<evidence type="ECO:0000313" key="12">
    <source>
        <dbReference type="EMBL" id="KLI01820.1"/>
    </source>
</evidence>
<keyword evidence="13" id="KW-1185">Reference proteome</keyword>
<keyword evidence="7" id="KW-1005">Bacterial flagellum biogenesis</keyword>
<comment type="subcellular location">
    <subcellularLocation>
        <location evidence="1">Cell membrane</location>
        <topology evidence="1">Peripheral membrane protein</topology>
        <orientation evidence="1">Cytoplasmic side</orientation>
    </subcellularLocation>
</comment>
<keyword evidence="8" id="KW-0653">Protein transport</keyword>
<keyword evidence="10" id="KW-1006">Bacterial flagellum protein export</keyword>
<evidence type="ECO:0000256" key="7">
    <source>
        <dbReference type="ARBA" id="ARBA00022795"/>
    </source>
</evidence>
<feature type="coiled-coil region" evidence="11">
    <location>
        <begin position="80"/>
        <end position="114"/>
    </location>
</feature>
<dbReference type="GO" id="GO:0009288">
    <property type="term" value="C:bacterial-type flagellum"/>
    <property type="evidence" value="ECO:0007669"/>
    <property type="project" value="InterPro"/>
</dbReference>
<dbReference type="EMBL" id="AFVQ02000159">
    <property type="protein sequence ID" value="KLI01820.1"/>
    <property type="molecule type" value="Genomic_DNA"/>
</dbReference>
<evidence type="ECO:0000256" key="11">
    <source>
        <dbReference type="SAM" id="Coils"/>
    </source>
</evidence>
<dbReference type="GO" id="GO:0044781">
    <property type="term" value="P:bacterial-type flagellum organization"/>
    <property type="evidence" value="ECO:0007669"/>
    <property type="project" value="UniProtKB-KW"/>
</dbReference>
<dbReference type="Proteomes" id="UP000035553">
    <property type="component" value="Unassembled WGS sequence"/>
</dbReference>
<organism evidence="12 13">
    <name type="scientific">Sporolactobacillus inulinus CASD</name>
    <dbReference type="NCBI Taxonomy" id="1069536"/>
    <lineage>
        <taxon>Bacteria</taxon>
        <taxon>Bacillati</taxon>
        <taxon>Bacillota</taxon>
        <taxon>Bacilli</taxon>
        <taxon>Bacillales</taxon>
        <taxon>Sporolactobacillaceae</taxon>
        <taxon>Sporolactobacillus</taxon>
    </lineage>
</organism>
<dbReference type="RefSeq" id="WP_010026274.1">
    <property type="nucleotide sequence ID" value="NZ_AFVQ02000159.1"/>
</dbReference>
<sequence>MESDYRFERVMKLADHEKQNLEIEYKQLYEQFDQIAHRLIDLVDQKESIQMDIQKKMVQAMRVDQMTLKFSDINKLELLIEETRKYFLSLKERLEALQTKLQEKTIEVKKYKKLKERRQSFERKQKIRAEMKEMDEIAGRRAANR</sequence>
<feature type="coiled-coil region" evidence="11">
    <location>
        <begin position="11"/>
        <end position="38"/>
    </location>
</feature>
<keyword evidence="5" id="KW-1003">Cell membrane</keyword>
<dbReference type="AlphaFoldDB" id="A0A0U1QLZ1"/>
<proteinExistence type="inferred from homology"/>
<name>A0A0U1QLZ1_9BACL</name>